<keyword evidence="3" id="KW-1185">Reference proteome</keyword>
<proteinExistence type="predicted"/>
<dbReference type="Proteomes" id="UP000299102">
    <property type="component" value="Unassembled WGS sequence"/>
</dbReference>
<evidence type="ECO:0000256" key="1">
    <source>
        <dbReference type="SAM" id="MobiDB-lite"/>
    </source>
</evidence>
<reference evidence="2 3" key="1">
    <citation type="journal article" date="2019" name="Commun. Biol.">
        <title>The bagworm genome reveals a unique fibroin gene that provides high tensile strength.</title>
        <authorList>
            <person name="Kono N."/>
            <person name="Nakamura H."/>
            <person name="Ohtoshi R."/>
            <person name="Tomita M."/>
            <person name="Numata K."/>
            <person name="Arakawa K."/>
        </authorList>
    </citation>
    <scope>NUCLEOTIDE SEQUENCE [LARGE SCALE GENOMIC DNA]</scope>
</reference>
<dbReference type="AlphaFoldDB" id="A0A4C1XN15"/>
<feature type="region of interest" description="Disordered" evidence="1">
    <location>
        <begin position="111"/>
        <end position="132"/>
    </location>
</feature>
<dbReference type="EMBL" id="BGZK01000875">
    <property type="protein sequence ID" value="GBP63639.1"/>
    <property type="molecule type" value="Genomic_DNA"/>
</dbReference>
<name>A0A4C1XN15_EUMVA</name>
<comment type="caution">
    <text evidence="2">The sequence shown here is derived from an EMBL/GenBank/DDBJ whole genome shotgun (WGS) entry which is preliminary data.</text>
</comment>
<protein>
    <submittedName>
        <fullName evidence="2">Uncharacterized protein</fullName>
    </submittedName>
</protein>
<gene>
    <name evidence="2" type="ORF">EVAR_47977_1</name>
</gene>
<evidence type="ECO:0000313" key="2">
    <source>
        <dbReference type="EMBL" id="GBP63639.1"/>
    </source>
</evidence>
<sequence>MKRLMIPDDDDDTKVPSRRQHMNIVVVGGPSELSVVPLRSYALKRALAARALNFPRFRPNGTLTGDGIEIANGTKRMIESRDWGGFEVDNGTKNVIDRGTKIEIKNVTGSELKRKRAGPGSKAGSEPTQIKSQFKIKSDTNWYCEEGPRQESRWHSAQNHD</sequence>
<accession>A0A4C1XN15</accession>
<evidence type="ECO:0000313" key="3">
    <source>
        <dbReference type="Proteomes" id="UP000299102"/>
    </source>
</evidence>
<organism evidence="2 3">
    <name type="scientific">Eumeta variegata</name>
    <name type="common">Bagworm moth</name>
    <name type="synonym">Eumeta japonica</name>
    <dbReference type="NCBI Taxonomy" id="151549"/>
    <lineage>
        <taxon>Eukaryota</taxon>
        <taxon>Metazoa</taxon>
        <taxon>Ecdysozoa</taxon>
        <taxon>Arthropoda</taxon>
        <taxon>Hexapoda</taxon>
        <taxon>Insecta</taxon>
        <taxon>Pterygota</taxon>
        <taxon>Neoptera</taxon>
        <taxon>Endopterygota</taxon>
        <taxon>Lepidoptera</taxon>
        <taxon>Glossata</taxon>
        <taxon>Ditrysia</taxon>
        <taxon>Tineoidea</taxon>
        <taxon>Psychidae</taxon>
        <taxon>Oiketicinae</taxon>
        <taxon>Eumeta</taxon>
    </lineage>
</organism>